<name>A0A2S9V6J8_9ALTE</name>
<dbReference type="EMBL" id="PVNP01000192">
    <property type="protein sequence ID" value="PRO72081.1"/>
    <property type="molecule type" value="Genomic_DNA"/>
</dbReference>
<dbReference type="OrthoDB" id="6336426at2"/>
<sequence length="61" mass="6627">MRLPTKSLIAKIEALSAQMNPEQLKDFLDVLDSMAVMVEDAKAMPTSAEASELNAVKLALH</sequence>
<organism evidence="1 2">
    <name type="scientific">Alteromonas alba</name>
    <dbReference type="NCBI Taxonomy" id="2079529"/>
    <lineage>
        <taxon>Bacteria</taxon>
        <taxon>Pseudomonadati</taxon>
        <taxon>Pseudomonadota</taxon>
        <taxon>Gammaproteobacteria</taxon>
        <taxon>Alteromonadales</taxon>
        <taxon>Alteromonadaceae</taxon>
        <taxon>Alteromonas/Salinimonas group</taxon>
        <taxon>Alteromonas</taxon>
    </lineage>
</organism>
<comment type="caution">
    <text evidence="1">The sequence shown here is derived from an EMBL/GenBank/DDBJ whole genome shotgun (WGS) entry which is preliminary data.</text>
</comment>
<evidence type="ECO:0000313" key="1">
    <source>
        <dbReference type="EMBL" id="PRO72081.1"/>
    </source>
</evidence>
<dbReference type="AlphaFoldDB" id="A0A2S9V6J8"/>
<dbReference type="Proteomes" id="UP000238949">
    <property type="component" value="Unassembled WGS sequence"/>
</dbReference>
<reference evidence="2" key="1">
    <citation type="journal article" date="2020" name="Int. J. Syst. Evol. Microbiol.">
        <title>Alteromonas alba sp. nov., a marine bacterium isolated from the seawater of the West Pacific Ocean.</title>
        <authorList>
            <person name="Sun C."/>
            <person name="Wu Y.-H."/>
            <person name="Xamxidin M."/>
            <person name="Cheng H."/>
            <person name="Xu X.-W."/>
        </authorList>
    </citation>
    <scope>NUCLEOTIDE SEQUENCE [LARGE SCALE GENOMIC DNA]</scope>
    <source>
        <strain evidence="2">190</strain>
    </source>
</reference>
<proteinExistence type="predicted"/>
<evidence type="ECO:0000313" key="2">
    <source>
        <dbReference type="Proteomes" id="UP000238949"/>
    </source>
</evidence>
<gene>
    <name evidence="1" type="ORF">C6Y40_18025</name>
</gene>
<keyword evidence="2" id="KW-1185">Reference proteome</keyword>
<accession>A0A2S9V6J8</accession>
<dbReference type="RefSeq" id="WP_105935795.1">
    <property type="nucleotide sequence ID" value="NZ_PVNP01000192.1"/>
</dbReference>
<protein>
    <submittedName>
        <fullName evidence="1">Uncharacterized protein</fullName>
    </submittedName>
</protein>